<sequence length="655" mass="71800">MNARLLLSFFLLSTTPLLAQFRYTPERPQPGDVVSFTYTPNAMLASETTIEGRYVRYGSPLVMRLSQPETATAVRVGNSVIGEVKVPKKDVAGFLMAFQSKAKPALIDHNNTHFYPILLHTADGNVQPHATGGQASVMVRTAFPYAMKIKPDWAWTVGQYERELQQHPTTRPLYWADLILAKMRQAESGPATSAPAGTRASARGGATKRAPAGRAPSPVNFRQTALTDIATYLDSQKPAPSPADLTTAAQLYDQLNEPKLAQQTRDRIKTVDPAGDAAQKARAEAVRAEPDLGRKLTAFSSFTQAFPTSAYRAVLVSSVAEAYFKPGQFKELVHFLTAQPVTATDPALLLSFAQQMAEEGRGLPQAEWIANRAIAVFRQVPAPRNSGQDRVAQIRAAQAALGHALEQQNRLLPALTAYREAATSLTPDQTDVRTNERTWLCAQRASRADSVLPFIESVVREGRATPRLRSSLIEWQTPRLGGAAQATTYLRTLEADYRADRRAELAEQFVNQPAPGFTLTTLDGKTVSLAGLRGKVVVLDFWATWCGPCVASFPAMRQARDYFKNDPNVQFLFVNTREGGPVSRVQNFVARQPYTGVIPLDLNQRVSDAYGVQGIPTKVIIDPKGRVRYRSIGYSGNAEATADELTLVIEALKEM</sequence>
<dbReference type="GO" id="GO:0016491">
    <property type="term" value="F:oxidoreductase activity"/>
    <property type="evidence" value="ECO:0007669"/>
    <property type="project" value="InterPro"/>
</dbReference>
<dbReference type="InterPro" id="IPR036249">
    <property type="entry name" value="Thioredoxin-like_sf"/>
</dbReference>
<dbReference type="PANTHER" id="PTHR42852:SF17">
    <property type="entry name" value="THIOREDOXIN-LIKE PROTEIN HI_1115"/>
    <property type="match status" value="1"/>
</dbReference>
<feature type="compositionally biased region" description="Low complexity" evidence="4">
    <location>
        <begin position="189"/>
        <end position="205"/>
    </location>
</feature>
<dbReference type="HOGENOM" id="CLU_028105_0_0_10"/>
<dbReference type="RefSeq" id="WP_015332582.1">
    <property type="nucleotide sequence ID" value="NC_020054.1"/>
</dbReference>
<keyword evidence="8" id="KW-1185">Reference proteome</keyword>
<evidence type="ECO:0000256" key="3">
    <source>
        <dbReference type="ARBA" id="ARBA00023284"/>
    </source>
</evidence>
<dbReference type="OrthoDB" id="6399635at2"/>
<feature type="chain" id="PRO_5003630053" evidence="5">
    <location>
        <begin position="20"/>
        <end position="655"/>
    </location>
</feature>
<dbReference type="EMBL" id="HE796683">
    <property type="protein sequence ID" value="CCH01483.1"/>
    <property type="molecule type" value="Genomic_DNA"/>
</dbReference>
<gene>
    <name evidence="7" type="ORF">FAES_3476</name>
</gene>
<reference evidence="7 8" key="1">
    <citation type="journal article" date="2012" name="J. Bacteriol.">
        <title>Genome Sequence of Fibrella aestuarina BUZ 2T, a Filamentous Marine Bacterium.</title>
        <authorList>
            <person name="Filippini M."/>
            <person name="Qi W."/>
            <person name="Blom J."/>
            <person name="Goesmann A."/>
            <person name="Smits T.H."/>
            <person name="Bagheri H.C."/>
        </authorList>
    </citation>
    <scope>NUCLEOTIDE SEQUENCE [LARGE SCALE GENOMIC DNA]</scope>
    <source>
        <strain evidence="8">BUZ 2T</strain>
    </source>
</reference>
<proteinExistence type="predicted"/>
<feature type="region of interest" description="Disordered" evidence="4">
    <location>
        <begin position="186"/>
        <end position="219"/>
    </location>
</feature>
<dbReference type="PANTHER" id="PTHR42852">
    <property type="entry name" value="THIOL:DISULFIDE INTERCHANGE PROTEIN DSBE"/>
    <property type="match status" value="1"/>
</dbReference>
<name>I0KBI0_9BACT</name>
<dbReference type="eggNOG" id="COG0526">
    <property type="taxonomic scope" value="Bacteria"/>
</dbReference>
<dbReference type="InterPro" id="IPR013740">
    <property type="entry name" value="Redoxin"/>
</dbReference>
<dbReference type="InterPro" id="IPR013766">
    <property type="entry name" value="Thioredoxin_domain"/>
</dbReference>
<dbReference type="GO" id="GO:0017004">
    <property type="term" value="P:cytochrome complex assembly"/>
    <property type="evidence" value="ECO:0007669"/>
    <property type="project" value="UniProtKB-KW"/>
</dbReference>
<accession>I0KBI0</accession>
<keyword evidence="3" id="KW-0676">Redox-active center</keyword>
<evidence type="ECO:0000313" key="8">
    <source>
        <dbReference type="Proteomes" id="UP000011058"/>
    </source>
</evidence>
<dbReference type="Pfam" id="PF08534">
    <property type="entry name" value="Redoxin"/>
    <property type="match status" value="1"/>
</dbReference>
<evidence type="ECO:0000256" key="2">
    <source>
        <dbReference type="ARBA" id="ARBA00022748"/>
    </source>
</evidence>
<dbReference type="eggNOG" id="COG1729">
    <property type="taxonomic scope" value="Bacteria"/>
</dbReference>
<keyword evidence="5" id="KW-0732">Signal</keyword>
<dbReference type="PROSITE" id="PS51352">
    <property type="entry name" value="THIOREDOXIN_2"/>
    <property type="match status" value="1"/>
</dbReference>
<evidence type="ECO:0000256" key="4">
    <source>
        <dbReference type="SAM" id="MobiDB-lite"/>
    </source>
</evidence>
<evidence type="ECO:0000313" key="7">
    <source>
        <dbReference type="EMBL" id="CCH01483.1"/>
    </source>
</evidence>
<evidence type="ECO:0000256" key="1">
    <source>
        <dbReference type="ARBA" id="ARBA00004196"/>
    </source>
</evidence>
<feature type="domain" description="Thioredoxin" evidence="6">
    <location>
        <begin position="508"/>
        <end position="654"/>
    </location>
</feature>
<dbReference type="InterPro" id="IPR050553">
    <property type="entry name" value="Thioredoxin_ResA/DsbE_sf"/>
</dbReference>
<dbReference type="InterPro" id="IPR017937">
    <property type="entry name" value="Thioredoxin_CS"/>
</dbReference>
<feature type="signal peptide" evidence="5">
    <location>
        <begin position="1"/>
        <end position="19"/>
    </location>
</feature>
<comment type="subcellular location">
    <subcellularLocation>
        <location evidence="1">Cell envelope</location>
    </subcellularLocation>
</comment>
<dbReference type="AlphaFoldDB" id="I0KBI0"/>
<evidence type="ECO:0000259" key="6">
    <source>
        <dbReference type="PROSITE" id="PS51352"/>
    </source>
</evidence>
<organism evidence="7 8">
    <name type="scientific">Fibrella aestuarina BUZ 2</name>
    <dbReference type="NCBI Taxonomy" id="1166018"/>
    <lineage>
        <taxon>Bacteria</taxon>
        <taxon>Pseudomonadati</taxon>
        <taxon>Bacteroidota</taxon>
        <taxon>Cytophagia</taxon>
        <taxon>Cytophagales</taxon>
        <taxon>Spirosomataceae</taxon>
        <taxon>Fibrella</taxon>
    </lineage>
</organism>
<evidence type="ECO:0000256" key="5">
    <source>
        <dbReference type="SAM" id="SignalP"/>
    </source>
</evidence>
<keyword evidence="2" id="KW-0201">Cytochrome c-type biogenesis</keyword>
<dbReference type="CDD" id="cd02966">
    <property type="entry name" value="TlpA_like_family"/>
    <property type="match status" value="1"/>
</dbReference>
<protein>
    <submittedName>
        <fullName evidence="7">Thiol-disulfide oxidoreductase resA</fullName>
    </submittedName>
</protein>
<dbReference type="PROSITE" id="PS00194">
    <property type="entry name" value="THIOREDOXIN_1"/>
    <property type="match status" value="1"/>
</dbReference>
<dbReference type="SUPFAM" id="SSF52833">
    <property type="entry name" value="Thioredoxin-like"/>
    <property type="match status" value="1"/>
</dbReference>
<dbReference type="KEGG" id="fae:FAES_3476"/>
<dbReference type="PATRIC" id="fig|1166018.3.peg.5253"/>
<dbReference type="GO" id="GO:0030313">
    <property type="term" value="C:cell envelope"/>
    <property type="evidence" value="ECO:0007669"/>
    <property type="project" value="UniProtKB-SubCell"/>
</dbReference>
<dbReference type="Gene3D" id="3.40.30.10">
    <property type="entry name" value="Glutaredoxin"/>
    <property type="match status" value="1"/>
</dbReference>
<dbReference type="STRING" id="1166018.FAES_3476"/>
<dbReference type="Proteomes" id="UP000011058">
    <property type="component" value="Chromosome"/>
</dbReference>